<dbReference type="EMBL" id="CAKKLH010000276">
    <property type="protein sequence ID" value="CAH0107506.1"/>
    <property type="molecule type" value="Genomic_DNA"/>
</dbReference>
<dbReference type="PROSITE" id="PS50097">
    <property type="entry name" value="BTB"/>
    <property type="match status" value="1"/>
</dbReference>
<feature type="region of interest" description="Disordered" evidence="2">
    <location>
        <begin position="242"/>
        <end position="287"/>
    </location>
</feature>
<dbReference type="InterPro" id="IPR013087">
    <property type="entry name" value="Znf_C2H2_type"/>
</dbReference>
<dbReference type="PANTHER" id="PTHR23110:SF98">
    <property type="entry name" value="PRE-LOLA-G, ISOFORM C-RELATED"/>
    <property type="match status" value="1"/>
</dbReference>
<dbReference type="Gene3D" id="3.30.710.10">
    <property type="entry name" value="Potassium Channel Kv1.1, Chain A"/>
    <property type="match status" value="1"/>
</dbReference>
<dbReference type="InterPro" id="IPR000210">
    <property type="entry name" value="BTB/POZ_dom"/>
</dbReference>
<protein>
    <recommendedName>
        <fullName evidence="3">BTB domain-containing protein</fullName>
    </recommendedName>
</protein>
<dbReference type="GO" id="GO:0003006">
    <property type="term" value="P:developmental process involved in reproduction"/>
    <property type="evidence" value="ECO:0007669"/>
    <property type="project" value="UniProtKB-ARBA"/>
</dbReference>
<dbReference type="GO" id="GO:0005634">
    <property type="term" value="C:nucleus"/>
    <property type="evidence" value="ECO:0007669"/>
    <property type="project" value="TreeGrafter"/>
</dbReference>
<dbReference type="AlphaFoldDB" id="A0A8J2S1E3"/>
<dbReference type="GO" id="GO:0048513">
    <property type="term" value="P:animal organ development"/>
    <property type="evidence" value="ECO:0007669"/>
    <property type="project" value="UniProtKB-ARBA"/>
</dbReference>
<dbReference type="CDD" id="cd18315">
    <property type="entry name" value="BTB_POZ_BAB-like"/>
    <property type="match status" value="1"/>
</dbReference>
<feature type="compositionally biased region" description="Pro residues" evidence="2">
    <location>
        <begin position="270"/>
        <end position="280"/>
    </location>
</feature>
<reference evidence="4" key="1">
    <citation type="submission" date="2021-11" db="EMBL/GenBank/DDBJ databases">
        <authorList>
            <person name="Schell T."/>
        </authorList>
    </citation>
    <scope>NUCLEOTIDE SEQUENCE</scope>
    <source>
        <strain evidence="4">M5</strain>
    </source>
</reference>
<dbReference type="OrthoDB" id="10261408at2759"/>
<dbReference type="InterPro" id="IPR051095">
    <property type="entry name" value="Dros_DevTransReg"/>
</dbReference>
<evidence type="ECO:0000259" key="3">
    <source>
        <dbReference type="PROSITE" id="PS50097"/>
    </source>
</evidence>
<keyword evidence="5" id="KW-1185">Reference proteome</keyword>
<evidence type="ECO:0000313" key="5">
    <source>
        <dbReference type="Proteomes" id="UP000789390"/>
    </source>
</evidence>
<dbReference type="GO" id="GO:0006357">
    <property type="term" value="P:regulation of transcription by RNA polymerase II"/>
    <property type="evidence" value="ECO:0007669"/>
    <property type="project" value="TreeGrafter"/>
</dbReference>
<dbReference type="SUPFAM" id="SSF54695">
    <property type="entry name" value="POZ domain"/>
    <property type="match status" value="1"/>
</dbReference>
<dbReference type="GO" id="GO:0048468">
    <property type="term" value="P:cell development"/>
    <property type="evidence" value="ECO:0007669"/>
    <property type="project" value="UniProtKB-ARBA"/>
</dbReference>
<evidence type="ECO:0000313" key="4">
    <source>
        <dbReference type="EMBL" id="CAH0107506.1"/>
    </source>
</evidence>
<dbReference type="PROSITE" id="PS00028">
    <property type="entry name" value="ZINC_FINGER_C2H2_1"/>
    <property type="match status" value="1"/>
</dbReference>
<proteinExistence type="predicted"/>
<name>A0A8J2S1E3_9CRUS</name>
<evidence type="ECO:0000256" key="1">
    <source>
        <dbReference type="ARBA" id="ARBA00023242"/>
    </source>
</evidence>
<organism evidence="4 5">
    <name type="scientific">Daphnia galeata</name>
    <dbReference type="NCBI Taxonomy" id="27404"/>
    <lineage>
        <taxon>Eukaryota</taxon>
        <taxon>Metazoa</taxon>
        <taxon>Ecdysozoa</taxon>
        <taxon>Arthropoda</taxon>
        <taxon>Crustacea</taxon>
        <taxon>Branchiopoda</taxon>
        <taxon>Diplostraca</taxon>
        <taxon>Cladocera</taxon>
        <taxon>Anomopoda</taxon>
        <taxon>Daphniidae</taxon>
        <taxon>Daphnia</taxon>
    </lineage>
</organism>
<dbReference type="InterPro" id="IPR011333">
    <property type="entry name" value="SKP1/BTB/POZ_sf"/>
</dbReference>
<evidence type="ECO:0000256" key="2">
    <source>
        <dbReference type="SAM" id="MobiDB-lite"/>
    </source>
</evidence>
<keyword evidence="1" id="KW-0539">Nucleus</keyword>
<dbReference type="SMART" id="SM00225">
    <property type="entry name" value="BTB"/>
    <property type="match status" value="1"/>
</dbReference>
<accession>A0A8J2S1E3</accession>
<dbReference type="Pfam" id="PF00651">
    <property type="entry name" value="BTB"/>
    <property type="match status" value="1"/>
</dbReference>
<feature type="domain" description="BTB" evidence="3">
    <location>
        <begin position="32"/>
        <end position="97"/>
    </location>
</feature>
<dbReference type="Proteomes" id="UP000789390">
    <property type="component" value="Unassembled WGS sequence"/>
</dbReference>
<sequence>MDSSQQLKIRWNNFPVTVSSSLEALRNNGDFVDTSLFCEGHRFLAHRVVLSATSNYFRQIFKEISSPNVAIVLSGLNYQDIDALLTFIYSGEVSLCDAQLPSFLKTAETLQVKGLGPECTSSLSRKTDSNKNDTSMQETQFLAAALQKPLSSKRVTPPPLLSVYPSTPSVTPITTSVTTTASLPSLDLSLAISNFASNASSSSSNPSDVGLKKRKMVELPEGCLKTEMPEERKTEHLVMTDMTPPNSIANEELERTESTQSRQEPVQERIPPPRVDPPARPYQSQCRGERPRNARVPFCPHCGEDCHNISVLRYHVKTTHSEPNGCLCCCFCTAIFNLHSSAEYKQHTLEIHGVKYT</sequence>
<dbReference type="PANTHER" id="PTHR23110">
    <property type="entry name" value="BTB DOMAIN TRANSCRIPTION FACTOR"/>
    <property type="match status" value="1"/>
</dbReference>
<comment type="caution">
    <text evidence="4">The sequence shown here is derived from an EMBL/GenBank/DDBJ whole genome shotgun (WGS) entry which is preliminary data.</text>
</comment>
<gene>
    <name evidence="4" type="ORF">DGAL_LOCUS10809</name>
</gene>